<dbReference type="Proteomes" id="UP001162131">
    <property type="component" value="Unassembled WGS sequence"/>
</dbReference>
<dbReference type="SUPFAM" id="SSF54001">
    <property type="entry name" value="Cysteine proteinases"/>
    <property type="match status" value="1"/>
</dbReference>
<feature type="domain" description="USP" evidence="3">
    <location>
        <begin position="107"/>
        <end position="363"/>
    </location>
</feature>
<dbReference type="AlphaFoldDB" id="A0AAU9IF70"/>
<protein>
    <recommendedName>
        <fullName evidence="3">USP domain-containing protein</fullName>
    </recommendedName>
</protein>
<accession>A0AAU9IF70</accession>
<dbReference type="GO" id="GO:0005829">
    <property type="term" value="C:cytosol"/>
    <property type="evidence" value="ECO:0007669"/>
    <property type="project" value="TreeGrafter"/>
</dbReference>
<dbReference type="GO" id="GO:0004843">
    <property type="term" value="F:cysteine-type deubiquitinase activity"/>
    <property type="evidence" value="ECO:0007669"/>
    <property type="project" value="InterPro"/>
</dbReference>
<keyword evidence="2" id="KW-0812">Transmembrane</keyword>
<feature type="compositionally biased region" description="Polar residues" evidence="1">
    <location>
        <begin position="73"/>
        <end position="86"/>
    </location>
</feature>
<keyword evidence="2" id="KW-0472">Membrane</keyword>
<dbReference type="InterPro" id="IPR018200">
    <property type="entry name" value="USP_CS"/>
</dbReference>
<sequence length="366" mass="41893">MDDLVKIILIVGGGLVFCFVLVVLILIVIRYVKRSSNSSGYHSTTEESQPFVQEGRNQEGQLIAPNLNEERSPQGNPINNSGSPSYEVSKHSNPKRWNEKIAFIHNAGIPNYGNTCYLNSTIQTLACIPKFVDLISKSKDDIFKCLSQIINLVLSNQRSSISKSQIEALLNGLRNKNPDFKIKAQNDCKELYNILIDEFFGTCEEHNFFLIKKVNLFICGKGHKMQKEEEQLFLIIPPNNKLDSEKCIQDIKEKKFEDELFCNECGEIIKTRMITESLNLPEYLVFYVIDTSNQGRVPKTYIRAEGNDYDLFGVICYYGSGSFGHYIAFTLNAVAKWIKYNDAFVDEEDPDYDHAYMLFYKQRILS</sequence>
<dbReference type="Gene3D" id="3.90.70.10">
    <property type="entry name" value="Cysteine proteinases"/>
    <property type="match status" value="1"/>
</dbReference>
<evidence type="ECO:0000256" key="1">
    <source>
        <dbReference type="SAM" id="MobiDB-lite"/>
    </source>
</evidence>
<dbReference type="PANTHER" id="PTHR24006:SF827">
    <property type="entry name" value="UBIQUITIN CARBOXYL-TERMINAL HYDROLASE 34"/>
    <property type="match status" value="1"/>
</dbReference>
<dbReference type="InterPro" id="IPR028889">
    <property type="entry name" value="USP"/>
</dbReference>
<gene>
    <name evidence="4" type="ORF">BSTOLATCC_MIC7851</name>
</gene>
<dbReference type="EMBL" id="CAJZBQ010000009">
    <property type="protein sequence ID" value="CAG9313066.1"/>
    <property type="molecule type" value="Genomic_DNA"/>
</dbReference>
<proteinExistence type="predicted"/>
<evidence type="ECO:0000259" key="3">
    <source>
        <dbReference type="PROSITE" id="PS50235"/>
    </source>
</evidence>
<feature type="region of interest" description="Disordered" evidence="1">
    <location>
        <begin position="67"/>
        <end position="91"/>
    </location>
</feature>
<dbReference type="PROSITE" id="PS00972">
    <property type="entry name" value="USP_1"/>
    <property type="match status" value="1"/>
</dbReference>
<dbReference type="PROSITE" id="PS50235">
    <property type="entry name" value="USP_3"/>
    <property type="match status" value="1"/>
</dbReference>
<evidence type="ECO:0000313" key="4">
    <source>
        <dbReference type="EMBL" id="CAG9313066.1"/>
    </source>
</evidence>
<keyword evidence="2" id="KW-1133">Transmembrane helix</keyword>
<dbReference type="InterPro" id="IPR050164">
    <property type="entry name" value="Peptidase_C19"/>
</dbReference>
<dbReference type="InterPro" id="IPR001394">
    <property type="entry name" value="Peptidase_C19_UCH"/>
</dbReference>
<evidence type="ECO:0000313" key="5">
    <source>
        <dbReference type="Proteomes" id="UP001162131"/>
    </source>
</evidence>
<evidence type="ECO:0000256" key="2">
    <source>
        <dbReference type="SAM" id="Phobius"/>
    </source>
</evidence>
<dbReference type="Pfam" id="PF00443">
    <property type="entry name" value="UCH"/>
    <property type="match status" value="1"/>
</dbReference>
<dbReference type="InterPro" id="IPR038765">
    <property type="entry name" value="Papain-like_cys_pep_sf"/>
</dbReference>
<dbReference type="PANTHER" id="PTHR24006">
    <property type="entry name" value="UBIQUITIN CARBOXYL-TERMINAL HYDROLASE"/>
    <property type="match status" value="1"/>
</dbReference>
<dbReference type="GO" id="GO:0016579">
    <property type="term" value="P:protein deubiquitination"/>
    <property type="evidence" value="ECO:0007669"/>
    <property type="project" value="InterPro"/>
</dbReference>
<feature type="transmembrane region" description="Helical" evidence="2">
    <location>
        <begin position="6"/>
        <end position="29"/>
    </location>
</feature>
<comment type="caution">
    <text evidence="4">The sequence shown here is derived from an EMBL/GenBank/DDBJ whole genome shotgun (WGS) entry which is preliminary data.</text>
</comment>
<keyword evidence="5" id="KW-1185">Reference proteome</keyword>
<name>A0AAU9IF70_9CILI</name>
<organism evidence="4 5">
    <name type="scientific">Blepharisma stoltei</name>
    <dbReference type="NCBI Taxonomy" id="1481888"/>
    <lineage>
        <taxon>Eukaryota</taxon>
        <taxon>Sar</taxon>
        <taxon>Alveolata</taxon>
        <taxon>Ciliophora</taxon>
        <taxon>Postciliodesmatophora</taxon>
        <taxon>Heterotrichea</taxon>
        <taxon>Heterotrichida</taxon>
        <taxon>Blepharismidae</taxon>
        <taxon>Blepharisma</taxon>
    </lineage>
</organism>
<reference evidence="4" key="1">
    <citation type="submission" date="2021-09" db="EMBL/GenBank/DDBJ databases">
        <authorList>
            <consortium name="AG Swart"/>
            <person name="Singh M."/>
            <person name="Singh A."/>
            <person name="Seah K."/>
            <person name="Emmerich C."/>
        </authorList>
    </citation>
    <scope>NUCLEOTIDE SEQUENCE</scope>
    <source>
        <strain evidence="4">ATCC30299</strain>
    </source>
</reference>
<dbReference type="GO" id="GO:0005634">
    <property type="term" value="C:nucleus"/>
    <property type="evidence" value="ECO:0007669"/>
    <property type="project" value="TreeGrafter"/>
</dbReference>